<dbReference type="Gene3D" id="1.10.10.10">
    <property type="entry name" value="Winged helix-like DNA-binding domain superfamily/Winged helix DNA-binding domain"/>
    <property type="match status" value="1"/>
</dbReference>
<dbReference type="PANTHER" id="PTHR18964">
    <property type="entry name" value="ROK (REPRESSOR, ORF, KINASE) FAMILY"/>
    <property type="match status" value="1"/>
</dbReference>
<reference evidence="4" key="1">
    <citation type="submission" date="2020-10" db="EMBL/GenBank/DDBJ databases">
        <authorList>
            <person name="Gilroy R."/>
        </authorList>
    </citation>
    <scope>NUCLEOTIDE SEQUENCE</scope>
    <source>
        <strain evidence="4">ChiSjej4B22-8148</strain>
    </source>
</reference>
<dbReference type="InterPro" id="IPR043129">
    <property type="entry name" value="ATPase_NBD"/>
</dbReference>
<dbReference type="GO" id="GO:0042732">
    <property type="term" value="P:D-xylose metabolic process"/>
    <property type="evidence" value="ECO:0007669"/>
    <property type="project" value="UniProtKB-KW"/>
</dbReference>
<organism evidence="4 5">
    <name type="scientific">Candidatus Choladousia intestinavium</name>
    <dbReference type="NCBI Taxonomy" id="2840727"/>
    <lineage>
        <taxon>Bacteria</taxon>
        <taxon>Bacillati</taxon>
        <taxon>Bacillota</taxon>
        <taxon>Clostridia</taxon>
        <taxon>Lachnospirales</taxon>
        <taxon>Lachnospiraceae</taxon>
        <taxon>Lachnospiraceae incertae sedis</taxon>
        <taxon>Candidatus Choladousia</taxon>
    </lineage>
</organism>
<dbReference type="InterPro" id="IPR000600">
    <property type="entry name" value="ROK"/>
</dbReference>
<protein>
    <submittedName>
        <fullName evidence="4">ROK family protein</fullName>
    </submittedName>
</protein>
<comment type="caution">
    <text evidence="4">The sequence shown here is derived from an EMBL/GenBank/DDBJ whole genome shotgun (WGS) entry which is preliminary data.</text>
</comment>
<evidence type="ECO:0000256" key="1">
    <source>
        <dbReference type="ARBA" id="ARBA00002486"/>
    </source>
</evidence>
<dbReference type="EMBL" id="DVGK01000043">
    <property type="protein sequence ID" value="HIR13004.1"/>
    <property type="molecule type" value="Genomic_DNA"/>
</dbReference>
<dbReference type="AlphaFoldDB" id="A0A9D1D8H5"/>
<dbReference type="Gene3D" id="3.30.420.40">
    <property type="match status" value="2"/>
</dbReference>
<keyword evidence="3" id="KW-0119">Carbohydrate metabolism</keyword>
<reference evidence="4" key="2">
    <citation type="journal article" date="2021" name="PeerJ">
        <title>Extensive microbial diversity within the chicken gut microbiome revealed by metagenomics and culture.</title>
        <authorList>
            <person name="Gilroy R."/>
            <person name="Ravi A."/>
            <person name="Getino M."/>
            <person name="Pursley I."/>
            <person name="Horton D.L."/>
            <person name="Alikhan N.F."/>
            <person name="Baker D."/>
            <person name="Gharbi K."/>
            <person name="Hall N."/>
            <person name="Watson M."/>
            <person name="Adriaenssens E.M."/>
            <person name="Foster-Nyarko E."/>
            <person name="Jarju S."/>
            <person name="Secka A."/>
            <person name="Antonio M."/>
            <person name="Oren A."/>
            <person name="Chaudhuri R.R."/>
            <person name="La Ragione R."/>
            <person name="Hildebrand F."/>
            <person name="Pallen M.J."/>
        </authorList>
    </citation>
    <scope>NUCLEOTIDE SEQUENCE</scope>
    <source>
        <strain evidence="4">ChiSjej4B22-8148</strain>
    </source>
</reference>
<evidence type="ECO:0000313" key="4">
    <source>
        <dbReference type="EMBL" id="HIR13004.1"/>
    </source>
</evidence>
<evidence type="ECO:0000256" key="3">
    <source>
        <dbReference type="ARBA" id="ARBA00022629"/>
    </source>
</evidence>
<dbReference type="Proteomes" id="UP000886757">
    <property type="component" value="Unassembled WGS sequence"/>
</dbReference>
<comment type="function">
    <text evidence="1">Transcriptional repressor of xylose-utilizing enzymes.</text>
</comment>
<evidence type="ECO:0000313" key="5">
    <source>
        <dbReference type="Proteomes" id="UP000886757"/>
    </source>
</evidence>
<dbReference type="Pfam" id="PF00480">
    <property type="entry name" value="ROK"/>
    <property type="match status" value="1"/>
</dbReference>
<comment type="similarity">
    <text evidence="2">Belongs to the ROK (NagC/XylR) family.</text>
</comment>
<dbReference type="PANTHER" id="PTHR18964:SF149">
    <property type="entry name" value="BIFUNCTIONAL UDP-N-ACETYLGLUCOSAMINE 2-EPIMERASE_N-ACETYLMANNOSAMINE KINASE"/>
    <property type="match status" value="1"/>
</dbReference>
<name>A0A9D1D8H5_9FIRM</name>
<dbReference type="InterPro" id="IPR036390">
    <property type="entry name" value="WH_DNA-bd_sf"/>
</dbReference>
<evidence type="ECO:0000256" key="2">
    <source>
        <dbReference type="ARBA" id="ARBA00006479"/>
    </source>
</evidence>
<keyword evidence="3" id="KW-0859">Xylose metabolism</keyword>
<sequence>MSSESILESRKQYQKNKMLSIIRLNENVSRNDIKKITAYSMTTVLNAIDEMISKNQIYEEQCNDVRIGRKPVWLRLNAQWGYFVGVEFNRYRVWCVVLDFTGKLVFSGDEKISGQHKRAKDVIGLVKSIIRKTLDYLELSKEKVIGIGLGVPGYSNKKTGVAVFYDHIEDWKNIPIKKIIEDEFNIPCYMDNNINVMIYAYKWLVYHGKCEDMLFISIRSGARLIPIINNQPVSSTYGYSGELGHVKIKGGSRLCSCGRYGCLNSEISDVAVVNKIIDGIYVGRFKEIQEMTGGDPDLITMSVFVESVRRGHEDSLKLLKQIGGFMGDAIGMLVNIFAPKKIVLFGELAEIGDLLLDQVREIVRQDTIEENSANLEIVASEFGRNLGAMGAAALVMQDAFEFVDEKI</sequence>
<gene>
    <name evidence="4" type="ORF">IAB31_03660</name>
</gene>
<proteinExistence type="inferred from homology"/>
<accession>A0A9D1D8H5</accession>
<dbReference type="InterPro" id="IPR036388">
    <property type="entry name" value="WH-like_DNA-bd_sf"/>
</dbReference>
<dbReference type="SUPFAM" id="SSF53067">
    <property type="entry name" value="Actin-like ATPase domain"/>
    <property type="match status" value="1"/>
</dbReference>
<dbReference type="SUPFAM" id="SSF46785">
    <property type="entry name" value="Winged helix' DNA-binding domain"/>
    <property type="match status" value="1"/>
</dbReference>